<evidence type="ECO:0000313" key="3">
    <source>
        <dbReference type="Proteomes" id="UP000614490"/>
    </source>
</evidence>
<keyword evidence="3" id="KW-1185">Reference proteome</keyword>
<dbReference type="InterPro" id="IPR036281">
    <property type="entry name" value="SinR/SinI_dimer_dom_sf"/>
</dbReference>
<name>A0A931HWH0_9BACI</name>
<dbReference type="Pfam" id="PF08671">
    <property type="entry name" value="SinI"/>
    <property type="match status" value="1"/>
</dbReference>
<dbReference type="PROSITE" id="PS51500">
    <property type="entry name" value="SIN"/>
    <property type="match status" value="1"/>
</dbReference>
<proteinExistence type="predicted"/>
<accession>A0A931HWH0</accession>
<comment type="caution">
    <text evidence="2">The sequence shown here is derived from an EMBL/GenBank/DDBJ whole genome shotgun (WGS) entry which is preliminary data.</text>
</comment>
<dbReference type="Proteomes" id="UP000614490">
    <property type="component" value="Unassembled WGS sequence"/>
</dbReference>
<organism evidence="2 3">
    <name type="scientific">Halobacillus yeomjeoni</name>
    <dbReference type="NCBI Taxonomy" id="311194"/>
    <lineage>
        <taxon>Bacteria</taxon>
        <taxon>Bacillati</taxon>
        <taxon>Bacillota</taxon>
        <taxon>Bacilli</taxon>
        <taxon>Bacillales</taxon>
        <taxon>Bacillaceae</taxon>
        <taxon>Halobacillus</taxon>
    </lineage>
</organism>
<dbReference type="GO" id="GO:0006355">
    <property type="term" value="P:regulation of DNA-templated transcription"/>
    <property type="evidence" value="ECO:0007669"/>
    <property type="project" value="InterPro"/>
</dbReference>
<evidence type="ECO:0000259" key="1">
    <source>
        <dbReference type="PROSITE" id="PS51500"/>
    </source>
</evidence>
<dbReference type="SUPFAM" id="SSF47406">
    <property type="entry name" value="SinR repressor dimerisation domain-like"/>
    <property type="match status" value="1"/>
</dbReference>
<reference evidence="2 3" key="1">
    <citation type="journal article" date="2005" name="Int. J. Syst. Evol. Microbiol.">
        <title>Halobacillus yeomjeoni sp. nov., isolated from a marine solar saltern in Korea.</title>
        <authorList>
            <person name="Yoon J.H."/>
            <person name="Kang S.J."/>
            <person name="Lee C.H."/>
            <person name="Oh H.W."/>
            <person name="Oh T.K."/>
        </authorList>
    </citation>
    <scope>NUCLEOTIDE SEQUENCE [LARGE SCALE GENOMIC DNA]</scope>
    <source>
        <strain evidence="2 3">KCTC 3957</strain>
    </source>
</reference>
<evidence type="ECO:0000313" key="2">
    <source>
        <dbReference type="EMBL" id="MBH0230693.1"/>
    </source>
</evidence>
<dbReference type="GO" id="GO:0046983">
    <property type="term" value="F:protein dimerization activity"/>
    <property type="evidence" value="ECO:0007669"/>
    <property type="project" value="InterPro"/>
</dbReference>
<dbReference type="EMBL" id="JADZSC010000002">
    <property type="protein sequence ID" value="MBH0230693.1"/>
    <property type="molecule type" value="Genomic_DNA"/>
</dbReference>
<protein>
    <submittedName>
        <fullName evidence="2">Anti-repressor SinI family protein</fullName>
    </submittedName>
</protein>
<dbReference type="AlphaFoldDB" id="A0A931HWH0"/>
<gene>
    <name evidence="2" type="ORF">H0267_10745</name>
</gene>
<dbReference type="InterPro" id="IPR010981">
    <property type="entry name" value="SinR/SinI_dimer_dom"/>
</dbReference>
<sequence length="42" mass="5134">MKDEKRMDPEWVMLIKQAKEMGIDIEEVKEFLDQTIVRKRIL</sequence>
<feature type="domain" description="Sin" evidence="1">
    <location>
        <begin position="1"/>
        <end position="36"/>
    </location>
</feature>